<dbReference type="EMBL" id="OBML01000002">
    <property type="protein sequence ID" value="SOB96340.1"/>
    <property type="molecule type" value="Genomic_DNA"/>
</dbReference>
<keyword evidence="8" id="KW-0625">Polysaccharide transport</keyword>
<evidence type="ECO:0000256" key="6">
    <source>
        <dbReference type="ARBA" id="ARBA00022692"/>
    </source>
</evidence>
<evidence type="ECO:0000256" key="10">
    <source>
        <dbReference type="ARBA" id="ARBA00023114"/>
    </source>
</evidence>
<evidence type="ECO:0000256" key="1">
    <source>
        <dbReference type="ARBA" id="ARBA00004571"/>
    </source>
</evidence>
<comment type="subcellular location">
    <subcellularLocation>
        <location evidence="1">Cell outer membrane</location>
        <topology evidence="1">Multi-pass membrane protein</topology>
    </subcellularLocation>
</comment>
<dbReference type="InterPro" id="IPR049712">
    <property type="entry name" value="Poly_export"/>
</dbReference>
<evidence type="ECO:0000256" key="11">
    <source>
        <dbReference type="ARBA" id="ARBA00023136"/>
    </source>
</evidence>
<dbReference type="RefSeq" id="WP_097173959.1">
    <property type="nucleotide sequence ID" value="NZ_OBML01000002.1"/>
</dbReference>
<keyword evidence="18" id="KW-1185">Reference proteome</keyword>
<keyword evidence="9" id="KW-0406">Ion transport</keyword>
<dbReference type="PANTHER" id="PTHR33619:SF3">
    <property type="entry name" value="POLYSACCHARIDE EXPORT PROTEIN GFCE-RELATED"/>
    <property type="match status" value="1"/>
</dbReference>
<organism evidence="17 18">
    <name type="scientific">Stappia indica</name>
    <dbReference type="NCBI Taxonomy" id="538381"/>
    <lineage>
        <taxon>Bacteria</taxon>
        <taxon>Pseudomonadati</taxon>
        <taxon>Pseudomonadota</taxon>
        <taxon>Alphaproteobacteria</taxon>
        <taxon>Hyphomicrobiales</taxon>
        <taxon>Stappiaceae</taxon>
        <taxon>Stappia</taxon>
    </lineage>
</organism>
<evidence type="ECO:0000256" key="7">
    <source>
        <dbReference type="ARBA" id="ARBA00022729"/>
    </source>
</evidence>
<evidence type="ECO:0000256" key="9">
    <source>
        <dbReference type="ARBA" id="ARBA00023065"/>
    </source>
</evidence>
<keyword evidence="14" id="KW-0449">Lipoprotein</keyword>
<keyword evidence="12" id="KW-0564">Palmitate</keyword>
<keyword evidence="4" id="KW-1134">Transmembrane beta strand</keyword>
<keyword evidence="3" id="KW-0813">Transport</keyword>
<proteinExistence type="inferred from homology"/>
<dbReference type="AlphaFoldDB" id="A0A285RQL2"/>
<dbReference type="Pfam" id="PF22461">
    <property type="entry name" value="SLBB_2"/>
    <property type="match status" value="2"/>
</dbReference>
<evidence type="ECO:0000313" key="17">
    <source>
        <dbReference type="EMBL" id="SOB96340.1"/>
    </source>
</evidence>
<dbReference type="InterPro" id="IPR054765">
    <property type="entry name" value="SLBB_dom"/>
</dbReference>
<dbReference type="InterPro" id="IPR003715">
    <property type="entry name" value="Poly_export_N"/>
</dbReference>
<gene>
    <name evidence="17" type="ORF">SAMN05421512_102164</name>
</gene>
<dbReference type="PROSITE" id="PS51257">
    <property type="entry name" value="PROKAR_LIPOPROTEIN"/>
    <property type="match status" value="1"/>
</dbReference>
<evidence type="ECO:0000256" key="12">
    <source>
        <dbReference type="ARBA" id="ARBA00023139"/>
    </source>
</evidence>
<protein>
    <submittedName>
        <fullName evidence="17">Polysaccharide export outer membrane protein</fullName>
    </submittedName>
</protein>
<dbReference type="GO" id="GO:0046930">
    <property type="term" value="C:pore complex"/>
    <property type="evidence" value="ECO:0007669"/>
    <property type="project" value="UniProtKB-KW"/>
</dbReference>
<dbReference type="OrthoDB" id="7198507at2"/>
<dbReference type="GO" id="GO:0006811">
    <property type="term" value="P:monoatomic ion transport"/>
    <property type="evidence" value="ECO:0007669"/>
    <property type="project" value="UniProtKB-KW"/>
</dbReference>
<keyword evidence="6" id="KW-0812">Transmembrane</keyword>
<keyword evidence="7" id="KW-0732">Signal</keyword>
<evidence type="ECO:0000256" key="3">
    <source>
        <dbReference type="ARBA" id="ARBA00022448"/>
    </source>
</evidence>
<feature type="domain" description="SLBB" evidence="16">
    <location>
        <begin position="166"/>
        <end position="240"/>
    </location>
</feature>
<evidence type="ECO:0000259" key="16">
    <source>
        <dbReference type="Pfam" id="PF22461"/>
    </source>
</evidence>
<feature type="domain" description="Polysaccharide export protein N-terminal" evidence="15">
    <location>
        <begin position="76"/>
        <end position="158"/>
    </location>
</feature>
<keyword evidence="11" id="KW-0472">Membrane</keyword>
<keyword evidence="5" id="KW-0762">Sugar transport</keyword>
<dbReference type="Pfam" id="PF02563">
    <property type="entry name" value="Poly_export"/>
    <property type="match status" value="1"/>
</dbReference>
<evidence type="ECO:0000259" key="15">
    <source>
        <dbReference type="Pfam" id="PF02563"/>
    </source>
</evidence>
<dbReference type="GO" id="GO:0015159">
    <property type="term" value="F:polysaccharide transmembrane transporter activity"/>
    <property type="evidence" value="ECO:0007669"/>
    <property type="project" value="InterPro"/>
</dbReference>
<evidence type="ECO:0000256" key="14">
    <source>
        <dbReference type="ARBA" id="ARBA00023288"/>
    </source>
</evidence>
<feature type="domain" description="SLBB" evidence="16">
    <location>
        <begin position="248"/>
        <end position="346"/>
    </location>
</feature>
<dbReference type="Proteomes" id="UP000219331">
    <property type="component" value="Unassembled WGS sequence"/>
</dbReference>
<sequence length="377" mass="40869">MRFLFPVFLAFSLAGCAGLPGQGPAAITITSEEIEGDAVSSDYVLLSLDRSTVAAVHDYRPALFSRHFASVPGAGRSTRLGIGDRLVVTIWEAAPEGLFSTTDGKNVSVPVVVDEAGYIFIPYAGRIQANGLSVEGLRSSIQERLKGKAIEPQVLVLVEGNESSGVVVVGDVMKPGQYTMSVRGMRLLEAVARAGGSREATYETVVTVKRGSRSGEARLVDLIEYPENNIWLTPGDNVLVTHKPRTFSAFGAVQSTQLVPFKTESVTLAEGLAQVGGLKDFFADAGGIFLFRFEDRELVRRIRGDEVAQKFSKTKVPVVYKLNMRQAEAFFLARSFEMRDKDIIYVANHPTAEFGKFLQIIGPLLSSARTVDALATN</sequence>
<evidence type="ECO:0000256" key="5">
    <source>
        <dbReference type="ARBA" id="ARBA00022597"/>
    </source>
</evidence>
<reference evidence="17 18" key="1">
    <citation type="submission" date="2017-08" db="EMBL/GenBank/DDBJ databases">
        <authorList>
            <person name="de Groot N.N."/>
        </authorList>
    </citation>
    <scope>NUCLEOTIDE SEQUENCE [LARGE SCALE GENOMIC DNA]</scope>
    <source>
        <strain evidence="17 18">USBA 352</strain>
    </source>
</reference>
<evidence type="ECO:0000256" key="4">
    <source>
        <dbReference type="ARBA" id="ARBA00022452"/>
    </source>
</evidence>
<evidence type="ECO:0000256" key="2">
    <source>
        <dbReference type="ARBA" id="ARBA00009450"/>
    </source>
</evidence>
<dbReference type="PANTHER" id="PTHR33619">
    <property type="entry name" value="POLYSACCHARIDE EXPORT PROTEIN GFCE-RELATED"/>
    <property type="match status" value="1"/>
</dbReference>
<accession>A0A285RQL2</accession>
<dbReference type="GO" id="GO:0009279">
    <property type="term" value="C:cell outer membrane"/>
    <property type="evidence" value="ECO:0007669"/>
    <property type="project" value="UniProtKB-SubCell"/>
</dbReference>
<dbReference type="STRING" id="538381.GCA_001696535_03345"/>
<evidence type="ECO:0000313" key="18">
    <source>
        <dbReference type="Proteomes" id="UP000219331"/>
    </source>
</evidence>
<dbReference type="Gene3D" id="3.30.1950.10">
    <property type="entry name" value="wza like domain"/>
    <property type="match status" value="1"/>
</dbReference>
<name>A0A285RQL2_9HYPH</name>
<evidence type="ECO:0000256" key="13">
    <source>
        <dbReference type="ARBA" id="ARBA00023237"/>
    </source>
</evidence>
<evidence type="ECO:0000256" key="8">
    <source>
        <dbReference type="ARBA" id="ARBA00023047"/>
    </source>
</evidence>
<dbReference type="Gene3D" id="3.10.560.10">
    <property type="entry name" value="Outer membrane lipoprotein wza domain like"/>
    <property type="match status" value="2"/>
</dbReference>
<keyword evidence="13" id="KW-0998">Cell outer membrane</keyword>
<dbReference type="GO" id="GO:0015288">
    <property type="term" value="F:porin activity"/>
    <property type="evidence" value="ECO:0007669"/>
    <property type="project" value="UniProtKB-KW"/>
</dbReference>
<keyword evidence="10" id="KW-0626">Porin</keyword>
<comment type="similarity">
    <text evidence="2">Belongs to the BexD/CtrA/VexA family.</text>
</comment>